<reference evidence="1" key="1">
    <citation type="submission" date="2020-08" db="EMBL/GenBank/DDBJ databases">
        <title>Multicomponent nature underlies the extraordinary mechanical properties of spider dragline silk.</title>
        <authorList>
            <person name="Kono N."/>
            <person name="Nakamura H."/>
            <person name="Mori M."/>
            <person name="Yoshida Y."/>
            <person name="Ohtoshi R."/>
            <person name="Malay A.D."/>
            <person name="Moran D.A.P."/>
            <person name="Tomita M."/>
            <person name="Numata K."/>
            <person name="Arakawa K."/>
        </authorList>
    </citation>
    <scope>NUCLEOTIDE SEQUENCE</scope>
</reference>
<protein>
    <submittedName>
        <fullName evidence="1">Cytochrome P450 4c3</fullName>
    </submittedName>
</protein>
<dbReference type="Proteomes" id="UP000886998">
    <property type="component" value="Unassembled WGS sequence"/>
</dbReference>
<sequence>MHDVDIKMRKVAQAFIGRMVRPWLWADWIYYKTKRGQAFKVDAAKMDEFTRKVIVDRKSELLDKLKNKNGIVNKDS</sequence>
<name>A0A8X6XX57_9ARAC</name>
<keyword evidence="2" id="KW-1185">Reference proteome</keyword>
<proteinExistence type="predicted"/>
<evidence type="ECO:0000313" key="2">
    <source>
        <dbReference type="Proteomes" id="UP000886998"/>
    </source>
</evidence>
<dbReference type="EMBL" id="BMAV01013934">
    <property type="protein sequence ID" value="GFY61931.1"/>
    <property type="molecule type" value="Genomic_DNA"/>
</dbReference>
<accession>A0A8X6XX57</accession>
<organism evidence="1 2">
    <name type="scientific">Trichonephila inaurata madagascariensis</name>
    <dbReference type="NCBI Taxonomy" id="2747483"/>
    <lineage>
        <taxon>Eukaryota</taxon>
        <taxon>Metazoa</taxon>
        <taxon>Ecdysozoa</taxon>
        <taxon>Arthropoda</taxon>
        <taxon>Chelicerata</taxon>
        <taxon>Arachnida</taxon>
        <taxon>Araneae</taxon>
        <taxon>Araneomorphae</taxon>
        <taxon>Entelegynae</taxon>
        <taxon>Araneoidea</taxon>
        <taxon>Nephilidae</taxon>
        <taxon>Trichonephila</taxon>
        <taxon>Trichonephila inaurata</taxon>
    </lineage>
</organism>
<comment type="caution">
    <text evidence="1">The sequence shown here is derived from an EMBL/GenBank/DDBJ whole genome shotgun (WGS) entry which is preliminary data.</text>
</comment>
<gene>
    <name evidence="1" type="primary">Cyp4c3_13</name>
    <name evidence="1" type="ORF">TNIN_9611</name>
</gene>
<evidence type="ECO:0000313" key="1">
    <source>
        <dbReference type="EMBL" id="GFY61931.1"/>
    </source>
</evidence>
<dbReference type="AlphaFoldDB" id="A0A8X6XX57"/>
<dbReference type="OrthoDB" id="6425973at2759"/>